<organism evidence="1 2">
    <name type="scientific">Aeromonas veronii</name>
    <dbReference type="NCBI Taxonomy" id="654"/>
    <lineage>
        <taxon>Bacteria</taxon>
        <taxon>Pseudomonadati</taxon>
        <taxon>Pseudomonadota</taxon>
        <taxon>Gammaproteobacteria</taxon>
        <taxon>Aeromonadales</taxon>
        <taxon>Aeromonadaceae</taxon>
        <taxon>Aeromonas</taxon>
    </lineage>
</organism>
<dbReference type="AlphaFoldDB" id="A0A653KSQ5"/>
<gene>
    <name evidence="1" type="ORF">AERO8C_130038</name>
</gene>
<accession>A0A653KSQ5</accession>
<protein>
    <submittedName>
        <fullName evidence="1">Uncharacterized protein</fullName>
    </submittedName>
</protein>
<evidence type="ECO:0000313" key="1">
    <source>
        <dbReference type="EMBL" id="VXA82451.1"/>
    </source>
</evidence>
<reference evidence="1 2" key="1">
    <citation type="submission" date="2019-10" db="EMBL/GenBank/DDBJ databases">
        <authorList>
            <person name="Karimi E."/>
        </authorList>
    </citation>
    <scope>NUCLEOTIDE SEQUENCE [LARGE SCALE GENOMIC DNA]</scope>
    <source>
        <strain evidence="1">Aeromonas sp. 8C</strain>
    </source>
</reference>
<evidence type="ECO:0000313" key="2">
    <source>
        <dbReference type="Proteomes" id="UP000439123"/>
    </source>
</evidence>
<name>A0A653KSQ5_AERVE</name>
<proteinExistence type="predicted"/>
<sequence>MTNSTMMENIKLNHDVKLHHAYEAKLINAR</sequence>
<dbReference type="Proteomes" id="UP000439123">
    <property type="component" value="Unassembled WGS sequence"/>
</dbReference>
<dbReference type="EMBL" id="CABWLC010000005">
    <property type="protein sequence ID" value="VXA82451.1"/>
    <property type="molecule type" value="Genomic_DNA"/>
</dbReference>